<proteinExistence type="predicted"/>
<comment type="caution">
    <text evidence="2">The sequence shown here is derived from an EMBL/GenBank/DDBJ whole genome shotgun (WGS) entry which is preliminary data.</text>
</comment>
<dbReference type="Pfam" id="PF12728">
    <property type="entry name" value="HTH_17"/>
    <property type="match status" value="1"/>
</dbReference>
<feature type="domain" description="Helix-turn-helix" evidence="1">
    <location>
        <begin position="42"/>
        <end position="86"/>
    </location>
</feature>
<organism evidence="2 3">
    <name type="scientific">Psychroserpens luteus</name>
    <dbReference type="NCBI Taxonomy" id="1434066"/>
    <lineage>
        <taxon>Bacteria</taxon>
        <taxon>Pseudomonadati</taxon>
        <taxon>Bacteroidota</taxon>
        <taxon>Flavobacteriia</taxon>
        <taxon>Flavobacteriales</taxon>
        <taxon>Flavobacteriaceae</taxon>
        <taxon>Psychroserpens</taxon>
    </lineage>
</organism>
<reference evidence="3" key="1">
    <citation type="journal article" date="2019" name="Int. J. Syst. Evol. Microbiol.">
        <title>The Global Catalogue of Microorganisms (GCM) 10K type strain sequencing project: providing services to taxonomists for standard genome sequencing and annotation.</title>
        <authorList>
            <consortium name="The Broad Institute Genomics Platform"/>
            <consortium name="The Broad Institute Genome Sequencing Center for Infectious Disease"/>
            <person name="Wu L."/>
            <person name="Ma J."/>
        </authorList>
    </citation>
    <scope>NUCLEOTIDE SEQUENCE [LARGE SCALE GENOMIC DNA]</scope>
    <source>
        <strain evidence="3">KCTC 32514</strain>
    </source>
</reference>
<dbReference type="SUPFAM" id="SSF46955">
    <property type="entry name" value="Putative DNA-binding domain"/>
    <property type="match status" value="1"/>
</dbReference>
<dbReference type="InterPro" id="IPR041657">
    <property type="entry name" value="HTH_17"/>
</dbReference>
<dbReference type="RefSeq" id="WP_194509276.1">
    <property type="nucleotide sequence ID" value="NZ_JADILU010000007.1"/>
</dbReference>
<dbReference type="EMBL" id="JBHUOS010000008">
    <property type="protein sequence ID" value="MFD2915839.1"/>
    <property type="molecule type" value="Genomic_DNA"/>
</dbReference>
<protein>
    <submittedName>
        <fullName evidence="2">Helix-turn-helix domain-containing protein</fullName>
    </submittedName>
</protein>
<accession>A0ABW5ZS51</accession>
<dbReference type="InterPro" id="IPR009061">
    <property type="entry name" value="DNA-bd_dom_put_sf"/>
</dbReference>
<dbReference type="Gene3D" id="1.10.1660.10">
    <property type="match status" value="1"/>
</dbReference>
<evidence type="ECO:0000313" key="2">
    <source>
        <dbReference type="EMBL" id="MFD2915839.1"/>
    </source>
</evidence>
<evidence type="ECO:0000313" key="3">
    <source>
        <dbReference type="Proteomes" id="UP001597548"/>
    </source>
</evidence>
<evidence type="ECO:0000259" key="1">
    <source>
        <dbReference type="Pfam" id="PF12728"/>
    </source>
</evidence>
<name>A0ABW5ZS51_9FLAO</name>
<dbReference type="Proteomes" id="UP001597548">
    <property type="component" value="Unassembled WGS sequence"/>
</dbReference>
<sequence length="93" mass="11007">MKNIKFEDMPKAVELILENITAIADILNQQELHSRFQDPESLMTRKETAEYLKIDLSTLWSWTKKGKIKCYGISNRRYYKRSDIEKALVLLNK</sequence>
<keyword evidence="3" id="KW-1185">Reference proteome</keyword>
<gene>
    <name evidence="2" type="ORF">ACFS29_09325</name>
</gene>